<dbReference type="EMBL" id="VXIV02000124">
    <property type="protein sequence ID" value="KAF6040595.1"/>
    <property type="molecule type" value="Genomic_DNA"/>
</dbReference>
<feature type="transmembrane region" description="Helical" evidence="1">
    <location>
        <begin position="51"/>
        <end position="75"/>
    </location>
</feature>
<dbReference type="Proteomes" id="UP000593567">
    <property type="component" value="Unassembled WGS sequence"/>
</dbReference>
<keyword evidence="1" id="KW-0472">Membrane</keyword>
<dbReference type="AlphaFoldDB" id="A0A7J7KR75"/>
<keyword evidence="1" id="KW-0812">Transmembrane</keyword>
<evidence type="ECO:0000313" key="2">
    <source>
        <dbReference type="EMBL" id="KAF6040595.1"/>
    </source>
</evidence>
<evidence type="ECO:0000256" key="1">
    <source>
        <dbReference type="SAM" id="Phobius"/>
    </source>
</evidence>
<name>A0A7J7KR75_BUGNE</name>
<organism evidence="2 3">
    <name type="scientific">Bugula neritina</name>
    <name type="common">Brown bryozoan</name>
    <name type="synonym">Sertularia neritina</name>
    <dbReference type="NCBI Taxonomy" id="10212"/>
    <lineage>
        <taxon>Eukaryota</taxon>
        <taxon>Metazoa</taxon>
        <taxon>Spiralia</taxon>
        <taxon>Lophotrochozoa</taxon>
        <taxon>Bryozoa</taxon>
        <taxon>Gymnolaemata</taxon>
        <taxon>Cheilostomatida</taxon>
        <taxon>Flustrina</taxon>
        <taxon>Buguloidea</taxon>
        <taxon>Bugulidae</taxon>
        <taxon>Bugula</taxon>
    </lineage>
</organism>
<accession>A0A7J7KR75</accession>
<protein>
    <submittedName>
        <fullName evidence="2">Uncharacterized protein</fullName>
    </submittedName>
</protein>
<comment type="caution">
    <text evidence="2">The sequence shown here is derived from an EMBL/GenBank/DDBJ whole genome shotgun (WGS) entry which is preliminary data.</text>
</comment>
<evidence type="ECO:0000313" key="3">
    <source>
        <dbReference type="Proteomes" id="UP000593567"/>
    </source>
</evidence>
<gene>
    <name evidence="2" type="ORF">EB796_001103</name>
</gene>
<sequence length="126" mass="13854">MHCMMGVKIYLPSDIATSTQQVPTPPQVLIEKELGGVFANTFNFADVKDKWWVVVAAPLVTTVFVMLLYLVYIVVKQHRQSRELRVASPVDTPAIEILDMTSVASNAIDDSMQSLISSNDSTSSHG</sequence>
<reference evidence="2" key="1">
    <citation type="submission" date="2020-06" db="EMBL/GenBank/DDBJ databases">
        <title>Draft genome of Bugula neritina, a colonial animal packing powerful symbionts and potential medicines.</title>
        <authorList>
            <person name="Rayko M."/>
        </authorList>
    </citation>
    <scope>NUCLEOTIDE SEQUENCE [LARGE SCALE GENOMIC DNA]</scope>
    <source>
        <strain evidence="2">Kwan_BN1</strain>
    </source>
</reference>
<proteinExistence type="predicted"/>
<keyword evidence="1" id="KW-1133">Transmembrane helix</keyword>
<keyword evidence="3" id="KW-1185">Reference proteome</keyword>